<dbReference type="EMBL" id="JBHSIT010000014">
    <property type="protein sequence ID" value="MFC4912982.1"/>
    <property type="molecule type" value="Genomic_DNA"/>
</dbReference>
<dbReference type="Proteomes" id="UP001595872">
    <property type="component" value="Unassembled WGS sequence"/>
</dbReference>
<sequence length="290" mass="31715">MTTADAYLDPTRKHDFVMLFDVKDGNPNGDPDAGGTPRVDPETGEGLVTDVALKRKIRNVVSLVKEGVPGYDIYVEAGVSLNSQHERAYTELDLDPKDNASVGRAQQWMCQTFFDVRTFGAVMSTGTKKAGRVQGPVQLTFARSVAPVFTQEHGITRVTQTRTADIEGGQTTEMGSKHTVPYGLYRAHGHFSAPLAAKTGVTSDDLATLWRAITLMFEHDRASTRGEMALRRLYVFTHGDAFGTVPAHSLFDLVTVVPNTHGPARNHQDFTIKIEEDGVPDGVTLTRIVE</sequence>
<gene>
    <name evidence="2" type="primary">cas7c</name>
    <name evidence="2" type="ORF">ACFPCY_37175</name>
</gene>
<dbReference type="RefSeq" id="WP_378263445.1">
    <property type="nucleotide sequence ID" value="NZ_JBHSIT010000014.1"/>
</dbReference>
<dbReference type="NCBIfam" id="TIGR02589">
    <property type="entry name" value="cas_Csd2"/>
    <property type="match status" value="1"/>
</dbReference>
<comment type="caution">
    <text evidence="2">The sequence shown here is derived from an EMBL/GenBank/DDBJ whole genome shotgun (WGS) entry which is preliminary data.</text>
</comment>
<keyword evidence="3" id="KW-1185">Reference proteome</keyword>
<evidence type="ECO:0000313" key="3">
    <source>
        <dbReference type="Proteomes" id="UP001595872"/>
    </source>
</evidence>
<proteinExistence type="predicted"/>
<protein>
    <submittedName>
        <fullName evidence="2">Type I-C CRISPR-associated protein Cas7/Csd2</fullName>
    </submittedName>
</protein>
<accession>A0ABV9UD48</accession>
<dbReference type="Pfam" id="PF05107">
    <property type="entry name" value="Cas_Cas7"/>
    <property type="match status" value="1"/>
</dbReference>
<dbReference type="NCBIfam" id="TIGR01595">
    <property type="entry name" value="cas_CT1132"/>
    <property type="match status" value="1"/>
</dbReference>
<feature type="region of interest" description="Disordered" evidence="1">
    <location>
        <begin position="22"/>
        <end position="45"/>
    </location>
</feature>
<reference evidence="3" key="1">
    <citation type="journal article" date="2019" name="Int. J. Syst. Evol. Microbiol.">
        <title>The Global Catalogue of Microorganisms (GCM) 10K type strain sequencing project: providing services to taxonomists for standard genome sequencing and annotation.</title>
        <authorList>
            <consortium name="The Broad Institute Genomics Platform"/>
            <consortium name="The Broad Institute Genome Sequencing Center for Infectious Disease"/>
            <person name="Wu L."/>
            <person name="Ma J."/>
        </authorList>
    </citation>
    <scope>NUCLEOTIDE SEQUENCE [LARGE SCALE GENOMIC DNA]</scope>
    <source>
        <strain evidence="3">KLKA75</strain>
    </source>
</reference>
<name>A0ABV9UD48_9ACTN</name>
<dbReference type="InterPro" id="IPR006482">
    <property type="entry name" value="Cas7_Csh2/Csh2"/>
</dbReference>
<evidence type="ECO:0000256" key="1">
    <source>
        <dbReference type="SAM" id="MobiDB-lite"/>
    </source>
</evidence>
<evidence type="ECO:0000313" key="2">
    <source>
        <dbReference type="EMBL" id="MFC4912982.1"/>
    </source>
</evidence>
<organism evidence="2 3">
    <name type="scientific">Actinomadura gamaensis</name>
    <dbReference type="NCBI Taxonomy" id="1763541"/>
    <lineage>
        <taxon>Bacteria</taxon>
        <taxon>Bacillati</taxon>
        <taxon>Actinomycetota</taxon>
        <taxon>Actinomycetes</taxon>
        <taxon>Streptosporangiales</taxon>
        <taxon>Thermomonosporaceae</taxon>
        <taxon>Actinomadura</taxon>
    </lineage>
</organism>
<dbReference type="InterPro" id="IPR013418">
    <property type="entry name" value="CRISPR-assoc_prot_Cas7/Csd2"/>
</dbReference>
<feature type="compositionally biased region" description="Low complexity" evidence="1">
    <location>
        <begin position="25"/>
        <end position="35"/>
    </location>
</feature>